<proteinExistence type="predicted"/>
<sequence>MTEPKSICLLRLSAIGDVCHAVATVQALQAKWPRLKITWIIGKVEYQLVKELPGVEFIVFDKKAGISAYFALKSALSNQQFDVLLHMQVALRASLATLFIRAKHKWGFDQRRAKEGQWLFTNQKVAPQDSPHVAEGFLAFAQALGVNKDYQLSWQMPMTAADEQWWLQQRQTLNLDHDYMVIVPAASKAERNWLAERYAQVADKMIEKNLKVVICGAPTSTELHLAEQIMQLSNNPLNNTLINLVGKTSLKQLLVVLKQAHFVLAPDTGPAHMAVTVDTPVVGLYAHSNPKRTGPYKYLHYVVSVYEKILLQQTGKRSGQLPWGTRVKGQLLMAEISVANVMEKIEQLLSDKLKNNNK</sequence>
<dbReference type="InterPro" id="IPR002201">
    <property type="entry name" value="Glyco_trans_9"/>
</dbReference>
<protein>
    <submittedName>
        <fullName evidence="3">Glycosyltransferase family 9 protein</fullName>
    </submittedName>
</protein>
<dbReference type="Proteomes" id="UP001548189">
    <property type="component" value="Unassembled WGS sequence"/>
</dbReference>
<evidence type="ECO:0000313" key="3">
    <source>
        <dbReference type="EMBL" id="MET1254793.1"/>
    </source>
</evidence>
<dbReference type="CDD" id="cd03789">
    <property type="entry name" value="GT9_LPS_heptosyltransferase"/>
    <property type="match status" value="1"/>
</dbReference>
<dbReference type="RefSeq" id="WP_353874407.1">
    <property type="nucleotide sequence ID" value="NZ_JBEVCJ010000005.1"/>
</dbReference>
<evidence type="ECO:0000313" key="4">
    <source>
        <dbReference type="Proteomes" id="UP001548189"/>
    </source>
</evidence>
<comment type="caution">
    <text evidence="3">The sequence shown here is derived from an EMBL/GenBank/DDBJ whole genome shotgun (WGS) entry which is preliminary data.</text>
</comment>
<dbReference type="Pfam" id="PF01075">
    <property type="entry name" value="Glyco_transf_9"/>
    <property type="match status" value="1"/>
</dbReference>
<dbReference type="Gene3D" id="3.40.50.2000">
    <property type="entry name" value="Glycogen Phosphorylase B"/>
    <property type="match status" value="2"/>
</dbReference>
<organism evidence="3 4">
    <name type="scientific">Aliikangiella maris</name>
    <dbReference type="NCBI Taxonomy" id="3162458"/>
    <lineage>
        <taxon>Bacteria</taxon>
        <taxon>Pseudomonadati</taxon>
        <taxon>Pseudomonadota</taxon>
        <taxon>Gammaproteobacteria</taxon>
        <taxon>Oceanospirillales</taxon>
        <taxon>Pleioneaceae</taxon>
        <taxon>Aliikangiella</taxon>
    </lineage>
</organism>
<accession>A0ABV2BS87</accession>
<name>A0ABV2BS87_9GAMM</name>
<evidence type="ECO:0000256" key="2">
    <source>
        <dbReference type="ARBA" id="ARBA00022679"/>
    </source>
</evidence>
<dbReference type="InterPro" id="IPR051199">
    <property type="entry name" value="LPS_LOS_Heptosyltrfase"/>
</dbReference>
<reference evidence="3 4" key="1">
    <citation type="submission" date="2024-06" db="EMBL/GenBank/DDBJ databases">
        <authorList>
            <person name="Li F."/>
        </authorList>
    </citation>
    <scope>NUCLEOTIDE SEQUENCE [LARGE SCALE GENOMIC DNA]</scope>
    <source>
        <strain evidence="3 4">GXAS 311</strain>
    </source>
</reference>
<keyword evidence="2" id="KW-0808">Transferase</keyword>
<keyword evidence="1" id="KW-0328">Glycosyltransferase</keyword>
<dbReference type="PANTHER" id="PTHR30160:SF21">
    <property type="entry name" value="LIPOPOLYSACCHARIDE CORE HEPTOSYLTRANSFERASE OPSX"/>
    <property type="match status" value="1"/>
</dbReference>
<gene>
    <name evidence="3" type="ORF">ABVT43_06630</name>
</gene>
<evidence type="ECO:0000256" key="1">
    <source>
        <dbReference type="ARBA" id="ARBA00022676"/>
    </source>
</evidence>
<dbReference type="SUPFAM" id="SSF53756">
    <property type="entry name" value="UDP-Glycosyltransferase/glycogen phosphorylase"/>
    <property type="match status" value="1"/>
</dbReference>
<dbReference type="EMBL" id="JBEVCJ010000005">
    <property type="protein sequence ID" value="MET1254793.1"/>
    <property type="molecule type" value="Genomic_DNA"/>
</dbReference>
<dbReference type="PANTHER" id="PTHR30160">
    <property type="entry name" value="TETRAACYLDISACCHARIDE 4'-KINASE-RELATED"/>
    <property type="match status" value="1"/>
</dbReference>
<keyword evidence="4" id="KW-1185">Reference proteome</keyword>